<keyword evidence="2" id="KW-1185">Reference proteome</keyword>
<dbReference type="Proteomes" id="UP000324897">
    <property type="component" value="Chromosome 4"/>
</dbReference>
<gene>
    <name evidence="1" type="ORF">EJB05_11645</name>
</gene>
<dbReference type="AlphaFoldDB" id="A0A5J9VS18"/>
<dbReference type="CDD" id="cd01763">
    <property type="entry name" value="Ubl_SUMO_like"/>
    <property type="match status" value="1"/>
</dbReference>
<evidence type="ECO:0000313" key="2">
    <source>
        <dbReference type="Proteomes" id="UP000324897"/>
    </source>
</evidence>
<feature type="non-terminal residue" evidence="1">
    <location>
        <position position="1"/>
    </location>
</feature>
<dbReference type="InterPro" id="IPR029071">
    <property type="entry name" value="Ubiquitin-like_domsf"/>
</dbReference>
<dbReference type="EMBL" id="RWGY01000007">
    <property type="protein sequence ID" value="TVU38285.1"/>
    <property type="molecule type" value="Genomic_DNA"/>
</dbReference>
<dbReference type="OrthoDB" id="442921at2759"/>
<reference evidence="1 2" key="1">
    <citation type="journal article" date="2019" name="Sci. Rep.">
        <title>A high-quality genome of Eragrostis curvula grass provides insights into Poaceae evolution and supports new strategies to enhance forage quality.</title>
        <authorList>
            <person name="Carballo J."/>
            <person name="Santos B.A.C.M."/>
            <person name="Zappacosta D."/>
            <person name="Garbus I."/>
            <person name="Selva J.P."/>
            <person name="Gallo C.A."/>
            <person name="Diaz A."/>
            <person name="Albertini E."/>
            <person name="Caccamo M."/>
            <person name="Echenique V."/>
        </authorList>
    </citation>
    <scope>NUCLEOTIDE SEQUENCE [LARGE SCALE GENOMIC DNA]</scope>
    <source>
        <strain evidence="2">cv. Victoria</strain>
        <tissue evidence="1">Leaf</tissue>
    </source>
</reference>
<comment type="caution">
    <text evidence="1">The sequence shown here is derived from an EMBL/GenBank/DDBJ whole genome shotgun (WGS) entry which is preliminary data.</text>
</comment>
<evidence type="ECO:0008006" key="3">
    <source>
        <dbReference type="Google" id="ProtNLM"/>
    </source>
</evidence>
<dbReference type="Gene3D" id="3.10.20.90">
    <property type="entry name" value="Phosphatidylinositol 3-kinase Catalytic Subunit, Chain A, domain 1"/>
    <property type="match status" value="1"/>
</dbReference>
<accession>A0A5J9VS18</accession>
<protein>
    <recommendedName>
        <fullName evidence="3">Rad60/SUMO-like domain-containing protein</fullName>
    </recommendedName>
</protein>
<sequence>MKPYLSTLHVVIQLAGRVGKVRSYEGSVVMSLSPQQQGQMDVKAELITLKVLDQHDRRVFHTMKTTDKLQALMDKYYAKAAEVSYGTGTFLFDGSIRVVGWKTPADIELNDGDEIDFFEYSEGGGRGDDVDP</sequence>
<organism evidence="1 2">
    <name type="scientific">Eragrostis curvula</name>
    <name type="common">weeping love grass</name>
    <dbReference type="NCBI Taxonomy" id="38414"/>
    <lineage>
        <taxon>Eukaryota</taxon>
        <taxon>Viridiplantae</taxon>
        <taxon>Streptophyta</taxon>
        <taxon>Embryophyta</taxon>
        <taxon>Tracheophyta</taxon>
        <taxon>Spermatophyta</taxon>
        <taxon>Magnoliopsida</taxon>
        <taxon>Liliopsida</taxon>
        <taxon>Poales</taxon>
        <taxon>Poaceae</taxon>
        <taxon>PACMAD clade</taxon>
        <taxon>Chloridoideae</taxon>
        <taxon>Eragrostideae</taxon>
        <taxon>Eragrostidinae</taxon>
        <taxon>Eragrostis</taxon>
    </lineage>
</organism>
<evidence type="ECO:0000313" key="1">
    <source>
        <dbReference type="EMBL" id="TVU38285.1"/>
    </source>
</evidence>
<proteinExistence type="predicted"/>
<dbReference type="SUPFAM" id="SSF54236">
    <property type="entry name" value="Ubiquitin-like"/>
    <property type="match status" value="1"/>
</dbReference>
<name>A0A5J9VS18_9POAL</name>
<dbReference type="Gramene" id="TVU38285">
    <property type="protein sequence ID" value="TVU38285"/>
    <property type="gene ID" value="EJB05_11645"/>
</dbReference>
<dbReference type="PANTHER" id="PTHR10562">
    <property type="entry name" value="SMALL UBIQUITIN-RELATED MODIFIER"/>
    <property type="match status" value="1"/>
</dbReference>